<comment type="caution">
    <text evidence="2">The sequence shown here is derived from an EMBL/GenBank/DDBJ whole genome shotgun (WGS) entry which is preliminary data.</text>
</comment>
<dbReference type="SUPFAM" id="SSF52540">
    <property type="entry name" value="P-loop containing nucleoside triphosphate hydrolases"/>
    <property type="match status" value="1"/>
</dbReference>
<organism evidence="2 3">
    <name type="scientific">Reticulomyxa filosa</name>
    <dbReference type="NCBI Taxonomy" id="46433"/>
    <lineage>
        <taxon>Eukaryota</taxon>
        <taxon>Sar</taxon>
        <taxon>Rhizaria</taxon>
        <taxon>Retaria</taxon>
        <taxon>Foraminifera</taxon>
        <taxon>Monothalamids</taxon>
        <taxon>Reticulomyxidae</taxon>
        <taxon>Reticulomyxa</taxon>
    </lineage>
</organism>
<dbReference type="InterPro" id="IPR027417">
    <property type="entry name" value="P-loop_NTPase"/>
</dbReference>
<dbReference type="InterPro" id="IPR041679">
    <property type="entry name" value="DNA2/NAM7-like_C"/>
</dbReference>
<keyword evidence="3" id="KW-1185">Reference proteome</keyword>
<dbReference type="Gene3D" id="3.40.50.300">
    <property type="entry name" value="P-loop containing nucleotide triphosphate hydrolases"/>
    <property type="match status" value="1"/>
</dbReference>
<dbReference type="PANTHER" id="PTHR10887">
    <property type="entry name" value="DNA2/NAM7 HELICASE FAMILY"/>
    <property type="match status" value="1"/>
</dbReference>
<accession>X6P6G9</accession>
<evidence type="ECO:0000313" key="2">
    <source>
        <dbReference type="EMBL" id="ETO33776.1"/>
    </source>
</evidence>
<evidence type="ECO:0000259" key="1">
    <source>
        <dbReference type="Pfam" id="PF13087"/>
    </source>
</evidence>
<dbReference type="GO" id="GO:0071013">
    <property type="term" value="C:catalytic step 2 spliceosome"/>
    <property type="evidence" value="ECO:0007669"/>
    <property type="project" value="TreeGrafter"/>
</dbReference>
<dbReference type="EMBL" id="ASPP01003146">
    <property type="protein sequence ID" value="ETO33776.1"/>
    <property type="molecule type" value="Genomic_DNA"/>
</dbReference>
<proteinExistence type="predicted"/>
<sequence>MDLHLFGLDEVVILWISKNNNTQSLIRYIYTNYIAKATENRLPQLVTLKFTRYLEKYADPFFVLKKKSSLEGLGINTETLLEHLQNWKHILVHFRNKFEKENEKPATTQRQWLMNKMENYILFLVNSYHETKDDNVRQMMASEYTLNMQGRCHPSIAPLLLWKYSHVGHLTNTTTDPIYVHTNNGFLFDYQNIHVGDYHGRGEAQSIPYLCQNLGEAKYIAHVILLIKLITYYGRTYLLRDIFNRHCRDDPLFDLLHSITTIHQYRGQQNHFIVLSLVTTKNIGHIRDIQTLVVALSRAKFELYIFARINIFLQCFELKNGFDLLMKRPQRLHLVTKEKKNNKRILAIWMIQKFL</sequence>
<gene>
    <name evidence="2" type="ORF">RFI_03328</name>
</gene>
<dbReference type="OrthoDB" id="1879at2759"/>
<evidence type="ECO:0000313" key="3">
    <source>
        <dbReference type="Proteomes" id="UP000023152"/>
    </source>
</evidence>
<reference evidence="2 3" key="1">
    <citation type="journal article" date="2013" name="Curr. Biol.">
        <title>The Genome of the Foraminiferan Reticulomyxa filosa.</title>
        <authorList>
            <person name="Glockner G."/>
            <person name="Hulsmann N."/>
            <person name="Schleicher M."/>
            <person name="Noegel A.A."/>
            <person name="Eichinger L."/>
            <person name="Gallinger C."/>
            <person name="Pawlowski J."/>
            <person name="Sierra R."/>
            <person name="Euteneuer U."/>
            <person name="Pillet L."/>
            <person name="Moustafa A."/>
            <person name="Platzer M."/>
            <person name="Groth M."/>
            <person name="Szafranski K."/>
            <person name="Schliwa M."/>
        </authorList>
    </citation>
    <scope>NUCLEOTIDE SEQUENCE [LARGE SCALE GENOMIC DNA]</scope>
</reference>
<protein>
    <recommendedName>
        <fullName evidence="1">DNA2/NAM7 helicase-like C-terminal domain-containing protein</fullName>
    </recommendedName>
</protein>
<dbReference type="Proteomes" id="UP000023152">
    <property type="component" value="Unassembled WGS sequence"/>
</dbReference>
<name>X6P6G9_RETFI</name>
<dbReference type="Pfam" id="PF13087">
    <property type="entry name" value="AAA_12"/>
    <property type="match status" value="1"/>
</dbReference>
<dbReference type="PANTHER" id="PTHR10887:SF5">
    <property type="entry name" value="RNA HELICASE AQUARIUS"/>
    <property type="match status" value="1"/>
</dbReference>
<feature type="domain" description="DNA2/NAM7 helicase-like C-terminal" evidence="1">
    <location>
        <begin position="196"/>
        <end position="307"/>
    </location>
</feature>
<dbReference type="GO" id="GO:0003729">
    <property type="term" value="F:mRNA binding"/>
    <property type="evidence" value="ECO:0007669"/>
    <property type="project" value="TreeGrafter"/>
</dbReference>
<dbReference type="InterPro" id="IPR045055">
    <property type="entry name" value="DNA2/NAM7-like"/>
</dbReference>
<dbReference type="AlphaFoldDB" id="X6P6G9"/>